<dbReference type="InterPro" id="IPR029044">
    <property type="entry name" value="Nucleotide-diphossugar_trans"/>
</dbReference>
<dbReference type="EMBL" id="FUWW01000001">
    <property type="protein sequence ID" value="SJZ33580.1"/>
    <property type="molecule type" value="Genomic_DNA"/>
</dbReference>
<dbReference type="InterPro" id="IPR007554">
    <property type="entry name" value="Glycerophosphate_synth"/>
</dbReference>
<dbReference type="STRING" id="290054.SAMN02745114_00089"/>
<name>A0A1T4JTP6_9FIRM</name>
<evidence type="ECO:0000313" key="2">
    <source>
        <dbReference type="EMBL" id="SJZ33580.1"/>
    </source>
</evidence>
<dbReference type="OrthoDB" id="9807097at2"/>
<protein>
    <submittedName>
        <fullName evidence="2">CDP-glycerol glycerophosphotransferase, TagB/SpsB family</fullName>
    </submittedName>
</protein>
<dbReference type="Proteomes" id="UP000190657">
    <property type="component" value="Unassembled WGS sequence"/>
</dbReference>
<dbReference type="SUPFAM" id="SSF53756">
    <property type="entry name" value="UDP-Glycosyltransferase/glycogen phosphorylase"/>
    <property type="match status" value="1"/>
</dbReference>
<feature type="domain" description="Glycosyltransferase 2-like" evidence="1">
    <location>
        <begin position="11"/>
        <end position="152"/>
    </location>
</feature>
<dbReference type="InterPro" id="IPR043148">
    <property type="entry name" value="TagF_C"/>
</dbReference>
<reference evidence="2 3" key="1">
    <citation type="submission" date="2017-02" db="EMBL/GenBank/DDBJ databases">
        <authorList>
            <person name="Peterson S.W."/>
        </authorList>
    </citation>
    <scope>NUCLEOTIDE SEQUENCE [LARGE SCALE GENOMIC DNA]</scope>
    <source>
        <strain evidence="2 3">ATCC 51222</strain>
    </source>
</reference>
<accession>A0A1T4JTP6</accession>
<dbReference type="SUPFAM" id="SSF53448">
    <property type="entry name" value="Nucleotide-diphospho-sugar transferases"/>
    <property type="match status" value="1"/>
</dbReference>
<dbReference type="Gene3D" id="3.90.550.10">
    <property type="entry name" value="Spore Coat Polysaccharide Biosynthesis Protein SpsA, Chain A"/>
    <property type="match status" value="1"/>
</dbReference>
<dbReference type="Pfam" id="PF00535">
    <property type="entry name" value="Glycos_transf_2"/>
    <property type="match status" value="1"/>
</dbReference>
<proteinExistence type="predicted"/>
<sequence>MTKDEHKFLFSVIMPIYNVEDYIEEAILSLVNQTIGFDKIQLIMINDGSPDNSEAVCLKYKEQYPDNIVYKKIPNGGVSNARNTAFQYVDAKYITFLDPDDKWELSSFENAYKFFEEHYDEIDVLAARIQFFEENDDFHSLDYKFKNGTRVADLENKEEWFSVQSTAATTFIRSDALGDVRFDSRLKFGEDSTFINKIMLKKKKVGLICEALYLYRRRNQGDSAVNNQIFDKSFYINSLVYYHMELMKYCEEMYGEVIPYVQSMIAYDLYWRIGHDYYLEVLDEQEQKEYLERVKILLDRIDDYILLNNPKHKTMFKKNEAFKIKYGKTLFELIDFDAETGTLHYKDMWSLCLPNQKGKVCKIAALDVKDDKLFVDVFVAQWLFRCTKDGKVSFKFRFGDQEVTPELVPYDPSNVVGKLGHPSYYYLCKCEFSLKGVKETEICFRPYISYGGNETSVSMSYSRFISTKNLFKPSYKVYGKYIVRCMRKAIKVSVPKDLKAYVENAEKACVDYLKEIGRDDLAEIRAGFPKFKKEQEKKGSVWLFSDRIDNAGDSGEVVFKYICEHTPKGVRPIFTIGRAASDEVKNRLEAIGEVVYFEDTEFKYYFLLADKIVSSSAGEFTINAFEDDRPYFVDMYHFDFYFMNHGVNCGDCSAWLNHYNKNIKIFFNTGVNERQAIIDGRYNMTADQCVITGLPRFDALYDDRKKQLLVLPSWRKSIKGAYDDKTSSVYYDGFVNTDYYKFYNGLINDERLLAKMREKGYTGLFCLHPIFRKQAVDFQKNDVFAINEGFIDYNKVFAESSVMVTDYSTIAFDFAYLKKPIVYTQFDKEEFYKTQTYDKGFFEYERDGFGPVCYDLDSAVDALIKIIDKDCENDYIDRVTNFFVNIDKNNSKRVIDAVLADSKKEEKPSFFKRLFSRK</sequence>
<dbReference type="Gene3D" id="3.40.50.12580">
    <property type="match status" value="1"/>
</dbReference>
<dbReference type="InterPro" id="IPR001173">
    <property type="entry name" value="Glyco_trans_2-like"/>
</dbReference>
<dbReference type="AlphaFoldDB" id="A0A1T4JTP6"/>
<evidence type="ECO:0000313" key="3">
    <source>
        <dbReference type="Proteomes" id="UP000190657"/>
    </source>
</evidence>
<dbReference type="CDD" id="cd00761">
    <property type="entry name" value="Glyco_tranf_GTA_type"/>
    <property type="match status" value="1"/>
</dbReference>
<organism evidence="2 3">
    <name type="scientific">Eubacterium coprostanoligenes</name>
    <dbReference type="NCBI Taxonomy" id="290054"/>
    <lineage>
        <taxon>Bacteria</taxon>
        <taxon>Bacillati</taxon>
        <taxon>Bacillota</taxon>
        <taxon>Clostridia</taxon>
        <taxon>Eubacteriales</taxon>
        <taxon>Eubacteriaceae</taxon>
        <taxon>Eubacterium</taxon>
    </lineage>
</organism>
<dbReference type="GO" id="GO:0016758">
    <property type="term" value="F:hexosyltransferase activity"/>
    <property type="evidence" value="ECO:0007669"/>
    <property type="project" value="UniProtKB-ARBA"/>
</dbReference>
<dbReference type="GO" id="GO:0016020">
    <property type="term" value="C:membrane"/>
    <property type="evidence" value="ECO:0007669"/>
    <property type="project" value="InterPro"/>
</dbReference>
<keyword evidence="2" id="KW-0808">Transferase</keyword>
<dbReference type="RefSeq" id="WP_078767605.1">
    <property type="nucleotide sequence ID" value="NZ_FUWW01000001.1"/>
</dbReference>
<keyword evidence="3" id="KW-1185">Reference proteome</keyword>
<dbReference type="GO" id="GO:0047355">
    <property type="term" value="F:CDP-glycerol glycerophosphotransferase activity"/>
    <property type="evidence" value="ECO:0007669"/>
    <property type="project" value="InterPro"/>
</dbReference>
<evidence type="ECO:0000259" key="1">
    <source>
        <dbReference type="Pfam" id="PF00535"/>
    </source>
</evidence>
<gene>
    <name evidence="2" type="ORF">SAMN02745114_00089</name>
</gene>
<dbReference type="PANTHER" id="PTHR22916:SF3">
    <property type="entry name" value="UDP-GLCNAC:BETAGAL BETA-1,3-N-ACETYLGLUCOSAMINYLTRANSFERASE-LIKE PROTEIN 1"/>
    <property type="match status" value="1"/>
</dbReference>
<dbReference type="PANTHER" id="PTHR22916">
    <property type="entry name" value="GLYCOSYLTRANSFERASE"/>
    <property type="match status" value="1"/>
</dbReference>
<dbReference type="Pfam" id="PF04464">
    <property type="entry name" value="Glyphos_transf"/>
    <property type="match status" value="1"/>
</dbReference>